<evidence type="ECO:0000256" key="2">
    <source>
        <dbReference type="ARBA" id="ARBA00023043"/>
    </source>
</evidence>
<reference evidence="4 5" key="1">
    <citation type="submission" date="2024-04" db="EMBL/GenBank/DDBJ databases">
        <authorList>
            <consortium name="Genoscope - CEA"/>
            <person name="William W."/>
        </authorList>
    </citation>
    <scope>NUCLEOTIDE SEQUENCE [LARGE SCALE GENOMIC DNA]</scope>
</reference>
<organism evidence="4 5">
    <name type="scientific">Lymnaea stagnalis</name>
    <name type="common">Great pond snail</name>
    <name type="synonym">Helix stagnalis</name>
    <dbReference type="NCBI Taxonomy" id="6523"/>
    <lineage>
        <taxon>Eukaryota</taxon>
        <taxon>Metazoa</taxon>
        <taxon>Spiralia</taxon>
        <taxon>Lophotrochozoa</taxon>
        <taxon>Mollusca</taxon>
        <taxon>Gastropoda</taxon>
        <taxon>Heterobranchia</taxon>
        <taxon>Euthyneura</taxon>
        <taxon>Panpulmonata</taxon>
        <taxon>Hygrophila</taxon>
        <taxon>Lymnaeoidea</taxon>
        <taxon>Lymnaeidae</taxon>
        <taxon>Lymnaea</taxon>
    </lineage>
</organism>
<dbReference type="Gene3D" id="1.25.40.20">
    <property type="entry name" value="Ankyrin repeat-containing domain"/>
    <property type="match status" value="1"/>
</dbReference>
<evidence type="ECO:0000256" key="1">
    <source>
        <dbReference type="ARBA" id="ARBA00022737"/>
    </source>
</evidence>
<feature type="repeat" description="ANK" evidence="3">
    <location>
        <begin position="56"/>
        <end position="88"/>
    </location>
</feature>
<dbReference type="InterPro" id="IPR002110">
    <property type="entry name" value="Ankyrin_rpt"/>
</dbReference>
<dbReference type="AlphaFoldDB" id="A0AAV2H2E2"/>
<dbReference type="EMBL" id="CAXITT010000019">
    <property type="protein sequence ID" value="CAL1527556.1"/>
    <property type="molecule type" value="Genomic_DNA"/>
</dbReference>
<dbReference type="InterPro" id="IPR036770">
    <property type="entry name" value="Ankyrin_rpt-contain_sf"/>
</dbReference>
<dbReference type="SUPFAM" id="SSF48403">
    <property type="entry name" value="Ankyrin repeat"/>
    <property type="match status" value="1"/>
</dbReference>
<evidence type="ECO:0000313" key="4">
    <source>
        <dbReference type="EMBL" id="CAL1527556.1"/>
    </source>
</evidence>
<dbReference type="PROSITE" id="PS50088">
    <property type="entry name" value="ANK_REPEAT"/>
    <property type="match status" value="1"/>
</dbReference>
<dbReference type="Proteomes" id="UP001497497">
    <property type="component" value="Unassembled WGS sequence"/>
</dbReference>
<dbReference type="SMART" id="SM00248">
    <property type="entry name" value="ANK"/>
    <property type="match status" value="4"/>
</dbReference>
<keyword evidence="1" id="KW-0677">Repeat</keyword>
<comment type="caution">
    <text evidence="4">The sequence shown here is derived from an EMBL/GenBank/DDBJ whole genome shotgun (WGS) entry which is preliminary data.</text>
</comment>
<protein>
    <recommendedName>
        <fullName evidence="6">Ankyrin repeat protein</fullName>
    </recommendedName>
</protein>
<evidence type="ECO:0000313" key="5">
    <source>
        <dbReference type="Proteomes" id="UP001497497"/>
    </source>
</evidence>
<keyword evidence="2 3" id="KW-0040">ANK repeat</keyword>
<dbReference type="Pfam" id="PF12796">
    <property type="entry name" value="Ank_2"/>
    <property type="match status" value="1"/>
</dbReference>
<sequence>MDGNKKAAKMLLLLGADGKQKSRDGNTALTFSIAFNHGKFSEFILPYSDINSRDEDDDTALMFAAWRDQDALVSEMIAYGADVNSRSRHGSTALWNAVYRSSRDSVLVLLQNNADMGIRCEGTHLFLTPTDSMEEGEIKKIYPGHRRSLLWVAAEMAMNVKTRAKSLAIISLLLQAGYDVTGDHWIKRIRDPNVSSSDVPMRFRDDNSLARLLMYFYNRPLQLRDICRNKLRKLHQSCTLRHRVPYAQWVSEAGLGNRCLRDFVCLLYLDDT</sequence>
<keyword evidence="5" id="KW-1185">Reference proteome</keyword>
<gene>
    <name evidence="4" type="ORF">GSLYS_00001733001</name>
</gene>
<name>A0AAV2H2E2_LYMST</name>
<accession>A0AAV2H2E2</accession>
<dbReference type="PANTHER" id="PTHR24198">
    <property type="entry name" value="ANKYRIN REPEAT AND PROTEIN KINASE DOMAIN-CONTAINING PROTEIN"/>
    <property type="match status" value="1"/>
</dbReference>
<evidence type="ECO:0000256" key="3">
    <source>
        <dbReference type="PROSITE-ProRule" id="PRU00023"/>
    </source>
</evidence>
<dbReference type="PANTHER" id="PTHR24198:SF165">
    <property type="entry name" value="ANKYRIN REPEAT-CONTAINING PROTEIN-RELATED"/>
    <property type="match status" value="1"/>
</dbReference>
<proteinExistence type="predicted"/>
<evidence type="ECO:0008006" key="6">
    <source>
        <dbReference type="Google" id="ProtNLM"/>
    </source>
</evidence>